<dbReference type="InterPro" id="IPR001387">
    <property type="entry name" value="Cro/C1-type_HTH"/>
</dbReference>
<organism evidence="2 3">
    <name type="scientific">Rheinheimera riviphila</name>
    <dbReference type="NCBI Taxonomy" id="1834037"/>
    <lineage>
        <taxon>Bacteria</taxon>
        <taxon>Pseudomonadati</taxon>
        <taxon>Pseudomonadota</taxon>
        <taxon>Gammaproteobacteria</taxon>
        <taxon>Chromatiales</taxon>
        <taxon>Chromatiaceae</taxon>
        <taxon>Rheinheimera</taxon>
    </lineage>
</organism>
<reference evidence="2 3" key="1">
    <citation type="submission" date="2019-01" db="EMBL/GenBank/DDBJ databases">
        <authorList>
            <person name="Chen W.-M."/>
        </authorList>
    </citation>
    <scope>NUCLEOTIDE SEQUENCE [LARGE SCALE GENOMIC DNA]</scope>
    <source>
        <strain evidence="2 3">KYPC3</strain>
    </source>
</reference>
<dbReference type="InterPro" id="IPR010982">
    <property type="entry name" value="Lambda_DNA-bd_dom_sf"/>
</dbReference>
<dbReference type="Pfam" id="PF01381">
    <property type="entry name" value="HTH_3"/>
    <property type="match status" value="1"/>
</dbReference>
<proteinExistence type="predicted"/>
<accession>A0A437QFP5</accession>
<sequence length="134" mass="15582">MWNIVDIGCKLYELRKNTGLDASTFAGMVGISKSYVHKLEKNQSVPTVYVLQRWIACARPKDDNDMDKIKMERWLELSLSFLFENGFLDSEDDNNVEDASQKELVVAKMPKVLTRMLPTHFLYKIYMKITKRGQ</sequence>
<evidence type="ECO:0000259" key="1">
    <source>
        <dbReference type="PROSITE" id="PS50943"/>
    </source>
</evidence>
<comment type="caution">
    <text evidence="2">The sequence shown here is derived from an EMBL/GenBank/DDBJ whole genome shotgun (WGS) entry which is preliminary data.</text>
</comment>
<dbReference type="OrthoDB" id="9814553at2"/>
<dbReference type="GO" id="GO:0003677">
    <property type="term" value="F:DNA binding"/>
    <property type="evidence" value="ECO:0007669"/>
    <property type="project" value="InterPro"/>
</dbReference>
<protein>
    <submittedName>
        <fullName evidence="2">XRE family transcriptional regulator</fullName>
    </submittedName>
</protein>
<dbReference type="SUPFAM" id="SSF47413">
    <property type="entry name" value="lambda repressor-like DNA-binding domains"/>
    <property type="match status" value="1"/>
</dbReference>
<gene>
    <name evidence="2" type="ORF">EOE67_16770</name>
</gene>
<dbReference type="CDD" id="cd00093">
    <property type="entry name" value="HTH_XRE"/>
    <property type="match status" value="1"/>
</dbReference>
<dbReference type="Gene3D" id="1.10.260.40">
    <property type="entry name" value="lambda repressor-like DNA-binding domains"/>
    <property type="match status" value="1"/>
</dbReference>
<keyword evidence="3" id="KW-1185">Reference proteome</keyword>
<feature type="domain" description="HTH cro/C1-type" evidence="1">
    <location>
        <begin position="11"/>
        <end position="53"/>
    </location>
</feature>
<name>A0A437QFP5_9GAMM</name>
<evidence type="ECO:0000313" key="2">
    <source>
        <dbReference type="EMBL" id="RVU33378.1"/>
    </source>
</evidence>
<dbReference type="AlphaFoldDB" id="A0A437QFP5"/>
<evidence type="ECO:0000313" key="3">
    <source>
        <dbReference type="Proteomes" id="UP000283077"/>
    </source>
</evidence>
<dbReference type="Proteomes" id="UP000283077">
    <property type="component" value="Unassembled WGS sequence"/>
</dbReference>
<dbReference type="PROSITE" id="PS50943">
    <property type="entry name" value="HTH_CROC1"/>
    <property type="match status" value="1"/>
</dbReference>
<dbReference type="EMBL" id="SACS01000022">
    <property type="protein sequence ID" value="RVU33378.1"/>
    <property type="molecule type" value="Genomic_DNA"/>
</dbReference>